<evidence type="ECO:0008006" key="3">
    <source>
        <dbReference type="Google" id="ProtNLM"/>
    </source>
</evidence>
<protein>
    <recommendedName>
        <fullName evidence="3">Transmembrane protein</fullName>
    </recommendedName>
</protein>
<dbReference type="EMBL" id="PSQE01000005">
    <property type="protein sequence ID" value="RHN55108.1"/>
    <property type="molecule type" value="Genomic_DNA"/>
</dbReference>
<keyword evidence="1" id="KW-0472">Membrane</keyword>
<accession>A0A396HRE0</accession>
<evidence type="ECO:0000256" key="1">
    <source>
        <dbReference type="SAM" id="Phobius"/>
    </source>
</evidence>
<name>A0A396HRE0_MEDTR</name>
<comment type="caution">
    <text evidence="2">The sequence shown here is derived from an EMBL/GenBank/DDBJ whole genome shotgun (WGS) entry which is preliminary data.</text>
</comment>
<dbReference type="AlphaFoldDB" id="A0A396HRE0"/>
<organism evidence="2">
    <name type="scientific">Medicago truncatula</name>
    <name type="common">Barrel medic</name>
    <name type="synonym">Medicago tribuloides</name>
    <dbReference type="NCBI Taxonomy" id="3880"/>
    <lineage>
        <taxon>Eukaryota</taxon>
        <taxon>Viridiplantae</taxon>
        <taxon>Streptophyta</taxon>
        <taxon>Embryophyta</taxon>
        <taxon>Tracheophyta</taxon>
        <taxon>Spermatophyta</taxon>
        <taxon>Magnoliopsida</taxon>
        <taxon>eudicotyledons</taxon>
        <taxon>Gunneridae</taxon>
        <taxon>Pentapetalae</taxon>
        <taxon>rosids</taxon>
        <taxon>fabids</taxon>
        <taxon>Fabales</taxon>
        <taxon>Fabaceae</taxon>
        <taxon>Papilionoideae</taxon>
        <taxon>50 kb inversion clade</taxon>
        <taxon>NPAAA clade</taxon>
        <taxon>Hologalegina</taxon>
        <taxon>IRL clade</taxon>
        <taxon>Trifolieae</taxon>
        <taxon>Medicago</taxon>
    </lineage>
</organism>
<reference evidence="2" key="1">
    <citation type="journal article" date="2018" name="Nat. Plants">
        <title>Whole-genome landscape of Medicago truncatula symbiotic genes.</title>
        <authorList>
            <person name="Pecrix Y."/>
            <person name="Gamas P."/>
            <person name="Carrere S."/>
        </authorList>
    </citation>
    <scope>NUCLEOTIDE SEQUENCE</scope>
    <source>
        <tissue evidence="2">Leaves</tissue>
    </source>
</reference>
<proteinExistence type="predicted"/>
<keyword evidence="1" id="KW-0812">Transmembrane</keyword>
<keyword evidence="1" id="KW-1133">Transmembrane helix</keyword>
<gene>
    <name evidence="2" type="ORF">MtrunA17_Chr5g0414101</name>
</gene>
<dbReference type="Gramene" id="rna30236">
    <property type="protein sequence ID" value="RHN55108.1"/>
    <property type="gene ID" value="gene30236"/>
</dbReference>
<sequence length="44" mass="5417">MHNHHCLQLFLTKSLFYFFAFCDQIYALCLLPKIWRSNQRQVEI</sequence>
<evidence type="ECO:0000313" key="2">
    <source>
        <dbReference type="EMBL" id="RHN55108.1"/>
    </source>
</evidence>
<feature type="transmembrane region" description="Helical" evidence="1">
    <location>
        <begin position="15"/>
        <end position="35"/>
    </location>
</feature>
<dbReference type="Proteomes" id="UP000265566">
    <property type="component" value="Chromosome 5"/>
</dbReference>